<dbReference type="InterPro" id="IPR050277">
    <property type="entry name" value="Sodium:Solute_Symporter"/>
</dbReference>
<evidence type="ECO:0000256" key="7">
    <source>
        <dbReference type="RuleBase" id="RU362091"/>
    </source>
</evidence>
<gene>
    <name evidence="8" type="ORF">BAY60_17470</name>
</gene>
<accession>A0A2V4B4W9</accession>
<comment type="similarity">
    <text evidence="2 7">Belongs to the sodium:solute symporter (SSF) (TC 2.A.21) family.</text>
</comment>
<dbReference type="Gene3D" id="1.20.1730.10">
    <property type="entry name" value="Sodium/glucose cotransporter"/>
    <property type="match status" value="1"/>
</dbReference>
<evidence type="ECO:0000256" key="2">
    <source>
        <dbReference type="ARBA" id="ARBA00006434"/>
    </source>
</evidence>
<dbReference type="RefSeq" id="WP_112282135.1">
    <property type="nucleotide sequence ID" value="NZ_MASW01000002.1"/>
</dbReference>
<dbReference type="PANTHER" id="PTHR48086:SF7">
    <property type="entry name" value="SODIUM-SOLUTE SYMPORTER-RELATED"/>
    <property type="match status" value="1"/>
</dbReference>
<evidence type="ECO:0000256" key="6">
    <source>
        <dbReference type="ARBA" id="ARBA00023136"/>
    </source>
</evidence>
<evidence type="ECO:0000256" key="3">
    <source>
        <dbReference type="ARBA" id="ARBA00022448"/>
    </source>
</evidence>
<dbReference type="CDD" id="cd10322">
    <property type="entry name" value="SLC5sbd"/>
    <property type="match status" value="1"/>
</dbReference>
<keyword evidence="6" id="KW-0472">Membrane</keyword>
<reference evidence="8 9" key="1">
    <citation type="submission" date="2016-07" db="EMBL/GenBank/DDBJ databases">
        <title>Draft genome sequence of Prauserella muralis DSM 45305, isolated from a mould-covered wall in an indoor environment.</title>
        <authorList>
            <person name="Ruckert C."/>
            <person name="Albersmeier A."/>
            <person name="Jiang C.-L."/>
            <person name="Jiang Y."/>
            <person name="Kalinowski J."/>
            <person name="Schneider O."/>
            <person name="Winkler A."/>
            <person name="Zotchev S.B."/>
        </authorList>
    </citation>
    <scope>NUCLEOTIDE SEQUENCE [LARGE SCALE GENOMIC DNA]</scope>
    <source>
        <strain evidence="8 9">DSM 45305</strain>
    </source>
</reference>
<dbReference type="OrthoDB" id="3802925at2"/>
<organism evidence="8 9">
    <name type="scientific">Prauserella muralis</name>
    <dbReference type="NCBI Taxonomy" id="588067"/>
    <lineage>
        <taxon>Bacteria</taxon>
        <taxon>Bacillati</taxon>
        <taxon>Actinomycetota</taxon>
        <taxon>Actinomycetes</taxon>
        <taxon>Pseudonocardiales</taxon>
        <taxon>Pseudonocardiaceae</taxon>
        <taxon>Prauserella</taxon>
    </lineage>
</organism>
<comment type="subcellular location">
    <subcellularLocation>
        <location evidence="1">Membrane</location>
        <topology evidence="1">Multi-pass membrane protein</topology>
    </subcellularLocation>
</comment>
<evidence type="ECO:0000313" key="9">
    <source>
        <dbReference type="Proteomes" id="UP000249915"/>
    </source>
</evidence>
<keyword evidence="5" id="KW-1133">Transmembrane helix</keyword>
<protein>
    <submittedName>
        <fullName evidence="8">Sodium:proline symporter</fullName>
    </submittedName>
</protein>
<dbReference type="Pfam" id="PF00474">
    <property type="entry name" value="SSF"/>
    <property type="match status" value="1"/>
</dbReference>
<keyword evidence="9" id="KW-1185">Reference proteome</keyword>
<name>A0A2V4B4W9_9PSEU</name>
<sequence>MQTVHVVILIGYLVLMLGIGAYFSRRSRLRTGDDFLFAGRRLPRVVLIGTLLATWVGSGTIVGGANFAYTYGPLASLFFFAGTPVGIVVLYFAAAKLRALSRYTIPDLLEVRFGLGVRMVGAVVILLAYIGITAYQFLGGGYIVSLVTPLSTGQATALVALVVTFLAVSGGMFSVAWTDFVSALVIVVALLASVPLVIGAIGSPGDYLAQLPERARTLSGGLSGTQLLGYFLPLLLLILADQNLYQRLTAAKDEGSARSSTAGFLAGSFVIMIPIAILASAAAILLPRLEDPDAAVLSLASEGLLPAAIGGLLLAGALAFIVTTATSFMLSVGGNMLYDFYVRHRRTEVPGPARLRLHRLAVLVVAALAYVLGQFFPSVLELQIYSYTIYGVAITPAVLAVLFWRRVTTAGALASMVLGTATLVVWEFVLGQPREWNAVIVALPVSLLALVAGSLLTTPRPAREENPA</sequence>
<evidence type="ECO:0000256" key="1">
    <source>
        <dbReference type="ARBA" id="ARBA00004141"/>
    </source>
</evidence>
<keyword evidence="3" id="KW-0813">Transport</keyword>
<evidence type="ECO:0000313" key="8">
    <source>
        <dbReference type="EMBL" id="PXY28125.1"/>
    </source>
</evidence>
<dbReference type="Proteomes" id="UP000249915">
    <property type="component" value="Unassembled WGS sequence"/>
</dbReference>
<dbReference type="GO" id="GO:0022857">
    <property type="term" value="F:transmembrane transporter activity"/>
    <property type="evidence" value="ECO:0007669"/>
    <property type="project" value="InterPro"/>
</dbReference>
<dbReference type="GO" id="GO:0005886">
    <property type="term" value="C:plasma membrane"/>
    <property type="evidence" value="ECO:0007669"/>
    <property type="project" value="TreeGrafter"/>
</dbReference>
<dbReference type="PANTHER" id="PTHR48086">
    <property type="entry name" value="SODIUM/PROLINE SYMPORTER-RELATED"/>
    <property type="match status" value="1"/>
</dbReference>
<proteinExistence type="inferred from homology"/>
<dbReference type="EMBL" id="MASW01000002">
    <property type="protein sequence ID" value="PXY28125.1"/>
    <property type="molecule type" value="Genomic_DNA"/>
</dbReference>
<evidence type="ECO:0000256" key="4">
    <source>
        <dbReference type="ARBA" id="ARBA00022692"/>
    </source>
</evidence>
<comment type="caution">
    <text evidence="8">The sequence shown here is derived from an EMBL/GenBank/DDBJ whole genome shotgun (WGS) entry which is preliminary data.</text>
</comment>
<keyword evidence="4" id="KW-0812">Transmembrane</keyword>
<evidence type="ECO:0000256" key="5">
    <source>
        <dbReference type="ARBA" id="ARBA00022989"/>
    </source>
</evidence>
<dbReference type="AlphaFoldDB" id="A0A2V4B4W9"/>
<dbReference type="InterPro" id="IPR038377">
    <property type="entry name" value="Na/Glc_symporter_sf"/>
</dbReference>
<dbReference type="InterPro" id="IPR001734">
    <property type="entry name" value="Na/solute_symporter"/>
</dbReference>
<dbReference type="PROSITE" id="PS50283">
    <property type="entry name" value="NA_SOLUT_SYMP_3"/>
    <property type="match status" value="1"/>
</dbReference>